<dbReference type="EMBL" id="AALY01000001">
    <property type="protein sequence ID" value="EAP77206.1"/>
    <property type="molecule type" value="Genomic_DNA"/>
</dbReference>
<dbReference type="RefSeq" id="WP_009812608.1">
    <property type="nucleotide sequence ID" value="NZ_CH724156.1"/>
</dbReference>
<comment type="cofactor">
    <cofactor evidence="1">
        <name>Zn(2+)</name>
        <dbReference type="ChEBI" id="CHEBI:29105"/>
    </cofactor>
</comment>
<evidence type="ECO:0000256" key="3">
    <source>
        <dbReference type="ARBA" id="ARBA00022723"/>
    </source>
</evidence>
<keyword evidence="3" id="KW-0479">Metal-binding</keyword>
<dbReference type="InterPro" id="IPR013785">
    <property type="entry name" value="Aldolase_TIM"/>
</dbReference>
<dbReference type="HOGENOM" id="CLU_065536_3_0_5"/>
<evidence type="ECO:0000313" key="5">
    <source>
        <dbReference type="EMBL" id="EAP77206.1"/>
    </source>
</evidence>
<dbReference type="STRING" id="89187.ISM_02915"/>
<evidence type="ECO:0008006" key="7">
    <source>
        <dbReference type="Google" id="ProtNLM"/>
    </source>
</evidence>
<dbReference type="InterPro" id="IPR008567">
    <property type="entry name" value="BKACE"/>
</dbReference>
<dbReference type="eggNOG" id="COG3246">
    <property type="taxonomic scope" value="Bacteria"/>
</dbReference>
<reference evidence="5 6" key="1">
    <citation type="submission" date="2005-12" db="EMBL/GenBank/DDBJ databases">
        <authorList>
            <person name="Moran M.A."/>
            <person name="Ferriera S."/>
            <person name="Johnson J."/>
            <person name="Kravitz S."/>
            <person name="Halpern A."/>
            <person name="Remington K."/>
            <person name="Beeson K."/>
            <person name="Tran B."/>
            <person name="Rogers Y.-H."/>
            <person name="Friedman R."/>
            <person name="Venter J.C."/>
        </authorList>
    </citation>
    <scope>NUCLEOTIDE SEQUENCE [LARGE SCALE GENOMIC DNA]</scope>
    <source>
        <strain evidence="6">ATCC BAA-591 / DSM 15170 / ISM</strain>
    </source>
</reference>
<dbReference type="PANTHER" id="PTHR37418">
    <property type="entry name" value="3-KETO-5-AMINOHEXANOATE CLEAVAGE ENZYME-RELATED"/>
    <property type="match status" value="1"/>
</dbReference>
<dbReference type="PANTHER" id="PTHR37418:SF2">
    <property type="entry name" value="3-KETO-5-AMINOHEXANOATE CLEAVAGE ENZYME"/>
    <property type="match status" value="1"/>
</dbReference>
<keyword evidence="2" id="KW-0808">Transferase</keyword>
<dbReference type="OrthoDB" id="9805277at2"/>
<sequence length="252" mass="26692">MEKPFIMVAPNGARRGKADHPALPVSIEETVAAAAACHAEGAAALHLHVRDAAGRHALDPGLYAEALAEMARVLPEMRVQITTESAGMFEVADQLACLEALRPGWASVSVREMARAPELAERLYGLCADEGIEIQHILYDTADAALLRDWQARGTVRPGKESVIFVLGRYEDGPASTPQGIAPFLEALPGVGDWMICAFGAAEHACLAEAARLGGALRVGFENALVDAEGVPHADNAASVRRLLQTIEGDKS</sequence>
<dbReference type="Pfam" id="PF05853">
    <property type="entry name" value="BKACE"/>
    <property type="match status" value="1"/>
</dbReference>
<accession>A3SIM5</accession>
<keyword evidence="4" id="KW-0862">Zinc</keyword>
<evidence type="ECO:0000256" key="1">
    <source>
        <dbReference type="ARBA" id="ARBA00001947"/>
    </source>
</evidence>
<dbReference type="GO" id="GO:0046872">
    <property type="term" value="F:metal ion binding"/>
    <property type="evidence" value="ECO:0007669"/>
    <property type="project" value="UniProtKB-KW"/>
</dbReference>
<dbReference type="Proteomes" id="UP000005954">
    <property type="component" value="Unassembled WGS sequence"/>
</dbReference>
<proteinExistence type="predicted"/>
<dbReference type="AlphaFoldDB" id="A3SIM5"/>
<gene>
    <name evidence="5" type="ORF">ISM_02915</name>
</gene>
<name>A3SIM5_ROSNI</name>
<keyword evidence="6" id="KW-1185">Reference proteome</keyword>
<dbReference type="GO" id="GO:0043720">
    <property type="term" value="F:3-keto-5-aminohexanoate cleavage activity"/>
    <property type="evidence" value="ECO:0007669"/>
    <property type="project" value="InterPro"/>
</dbReference>
<protein>
    <recommendedName>
        <fullName evidence="7">3-keto-5-aminohexanoate cleavage protein</fullName>
    </recommendedName>
</protein>
<comment type="caution">
    <text evidence="5">The sequence shown here is derived from an EMBL/GenBank/DDBJ whole genome shotgun (WGS) entry which is preliminary data.</text>
</comment>
<evidence type="ECO:0000313" key="6">
    <source>
        <dbReference type="Proteomes" id="UP000005954"/>
    </source>
</evidence>
<dbReference type="Gene3D" id="3.20.20.70">
    <property type="entry name" value="Aldolase class I"/>
    <property type="match status" value="1"/>
</dbReference>
<organism evidence="5 6">
    <name type="scientific">Roseovarius nubinhibens (strain ATCC BAA-591 / DSM 15170 / ISM)</name>
    <dbReference type="NCBI Taxonomy" id="89187"/>
    <lineage>
        <taxon>Bacteria</taxon>
        <taxon>Pseudomonadati</taxon>
        <taxon>Pseudomonadota</taxon>
        <taxon>Alphaproteobacteria</taxon>
        <taxon>Rhodobacterales</taxon>
        <taxon>Roseobacteraceae</taxon>
        <taxon>Roseovarius</taxon>
    </lineage>
</organism>
<evidence type="ECO:0000256" key="4">
    <source>
        <dbReference type="ARBA" id="ARBA00022833"/>
    </source>
</evidence>
<evidence type="ECO:0000256" key="2">
    <source>
        <dbReference type="ARBA" id="ARBA00022679"/>
    </source>
</evidence>